<dbReference type="InterPro" id="IPR001926">
    <property type="entry name" value="TrpB-like_PALP"/>
</dbReference>
<keyword evidence="8" id="KW-1185">Reference proteome</keyword>
<dbReference type="InterPro" id="IPR027278">
    <property type="entry name" value="ACCD_DCysDesulf"/>
</dbReference>
<dbReference type="OrthoDB" id="9801249at2"/>
<name>A0A4R5LNL2_9GAMM</name>
<feature type="modified residue" description="N6-(pyridoxal phosphate)lysine" evidence="5">
    <location>
        <position position="41"/>
    </location>
</feature>
<comment type="similarity">
    <text evidence="2">Belongs to the ACC deaminase/D-cysteine desulfhydrase family.</text>
</comment>
<gene>
    <name evidence="7" type="ORF">E2F43_16395</name>
</gene>
<evidence type="ECO:0000313" key="8">
    <source>
        <dbReference type="Proteomes" id="UP000295554"/>
    </source>
</evidence>
<feature type="domain" description="Tryptophan synthase beta chain-like PALP" evidence="6">
    <location>
        <begin position="39"/>
        <end position="289"/>
    </location>
</feature>
<keyword evidence="3 5" id="KW-0663">Pyridoxal phosphate</keyword>
<feature type="active site" description="Nucleophile" evidence="4">
    <location>
        <position position="68"/>
    </location>
</feature>
<dbReference type="SUPFAM" id="SSF53686">
    <property type="entry name" value="Tryptophan synthase beta subunit-like PLP-dependent enzymes"/>
    <property type="match status" value="1"/>
</dbReference>
<comment type="cofactor">
    <cofactor evidence="1">
        <name>pyridoxal 5'-phosphate</name>
        <dbReference type="ChEBI" id="CHEBI:597326"/>
    </cofactor>
</comment>
<accession>A0A4R5LNL2</accession>
<evidence type="ECO:0000256" key="2">
    <source>
        <dbReference type="ARBA" id="ARBA00008639"/>
    </source>
</evidence>
<sequence>MNNRAIVPLCPLDTAPVQQLCMGNVQVLRLDQWGGVAAGNKRFKLRRHLARATEQGMGRVLSFGGAWSNHLHALAAVGAELGLQTIGIIRGGEQPTPMLEDARAWGMELVPVSRQEYRRRYESAYLETLAARYAPCLVVPEGGGGPEGVRGCVEIAELINRLDRHWSRVVVAVGTGTTLAGLAAGLECADELIGVSALKGAGALADTVQQALADSGLQAKVPWRLKHDYHCGGFARTSPALRAFLQAFEQVQKVQLEPVYTAKALYAVHTMLRSGQWSPTEPVLFVHTGGLQGRRGYTWLNQGCE</sequence>
<dbReference type="Gene3D" id="3.40.50.1100">
    <property type="match status" value="2"/>
</dbReference>
<dbReference type="GO" id="GO:0019148">
    <property type="term" value="F:D-cysteine desulfhydrase activity"/>
    <property type="evidence" value="ECO:0007669"/>
    <property type="project" value="TreeGrafter"/>
</dbReference>
<evidence type="ECO:0000256" key="3">
    <source>
        <dbReference type="ARBA" id="ARBA00022898"/>
    </source>
</evidence>
<evidence type="ECO:0000256" key="1">
    <source>
        <dbReference type="ARBA" id="ARBA00001933"/>
    </source>
</evidence>
<proteinExistence type="inferred from homology"/>
<evidence type="ECO:0000313" key="7">
    <source>
        <dbReference type="EMBL" id="TDG11942.1"/>
    </source>
</evidence>
<organism evidence="7 8">
    <name type="scientific">Seongchinamella unica</name>
    <dbReference type="NCBI Taxonomy" id="2547392"/>
    <lineage>
        <taxon>Bacteria</taxon>
        <taxon>Pseudomonadati</taxon>
        <taxon>Pseudomonadota</taxon>
        <taxon>Gammaproteobacteria</taxon>
        <taxon>Cellvibrionales</taxon>
        <taxon>Halieaceae</taxon>
        <taxon>Seongchinamella</taxon>
    </lineage>
</organism>
<dbReference type="PANTHER" id="PTHR43780">
    <property type="entry name" value="1-AMINOCYCLOPROPANE-1-CARBOXYLATE DEAMINASE-RELATED"/>
    <property type="match status" value="1"/>
</dbReference>
<dbReference type="PIRSF" id="PIRSF006278">
    <property type="entry name" value="ACCD_DCysDesulf"/>
    <property type="match status" value="1"/>
</dbReference>
<dbReference type="EMBL" id="SMSE01000004">
    <property type="protein sequence ID" value="TDG11942.1"/>
    <property type="molecule type" value="Genomic_DNA"/>
</dbReference>
<dbReference type="InterPro" id="IPR036052">
    <property type="entry name" value="TrpB-like_PALP_sf"/>
</dbReference>
<protein>
    <submittedName>
        <fullName evidence="7">Pyridoxal-phosphate dependent enzyme</fullName>
    </submittedName>
</protein>
<dbReference type="PANTHER" id="PTHR43780:SF2">
    <property type="entry name" value="1-AMINOCYCLOPROPANE-1-CARBOXYLATE DEAMINASE-RELATED"/>
    <property type="match status" value="1"/>
</dbReference>
<comment type="caution">
    <text evidence="7">The sequence shown here is derived from an EMBL/GenBank/DDBJ whole genome shotgun (WGS) entry which is preliminary data.</text>
</comment>
<evidence type="ECO:0000256" key="5">
    <source>
        <dbReference type="PIRSR" id="PIRSR006278-2"/>
    </source>
</evidence>
<reference evidence="7 8" key="1">
    <citation type="submission" date="2019-03" db="EMBL/GenBank/DDBJ databases">
        <title>Seongchinamella monodicae gen. nov., sp. nov., a novel member of the Gammaproteobacteria isolated from a tidal mudflat of beach.</title>
        <authorList>
            <person name="Yang H.G."/>
            <person name="Kang J.W."/>
            <person name="Lee S.D."/>
        </authorList>
    </citation>
    <scope>NUCLEOTIDE SEQUENCE [LARGE SCALE GENOMIC DNA]</scope>
    <source>
        <strain evidence="7 8">GH4-78</strain>
    </source>
</reference>
<dbReference type="Pfam" id="PF00291">
    <property type="entry name" value="PALP"/>
    <property type="match status" value="1"/>
</dbReference>
<dbReference type="Proteomes" id="UP000295554">
    <property type="component" value="Unassembled WGS sequence"/>
</dbReference>
<evidence type="ECO:0000259" key="6">
    <source>
        <dbReference type="Pfam" id="PF00291"/>
    </source>
</evidence>
<evidence type="ECO:0000256" key="4">
    <source>
        <dbReference type="PIRSR" id="PIRSR006278-1"/>
    </source>
</evidence>
<dbReference type="AlphaFoldDB" id="A0A4R5LNL2"/>